<dbReference type="Pfam" id="PF18728">
    <property type="entry name" value="HEPN_AbiV"/>
    <property type="match status" value="1"/>
</dbReference>
<evidence type="ECO:0008006" key="3">
    <source>
        <dbReference type="Google" id="ProtNLM"/>
    </source>
</evidence>
<dbReference type="AlphaFoldDB" id="A0A1D7QFC0"/>
<reference evidence="1 2" key="1">
    <citation type="submission" date="2016-08" db="EMBL/GenBank/DDBJ databases">
        <authorList>
            <person name="Seilhamer J.J."/>
        </authorList>
    </citation>
    <scope>NUCLEOTIDE SEQUENCE [LARGE SCALE GENOMIC DNA]</scope>
    <source>
        <strain evidence="1 2">DX4</strain>
    </source>
</reference>
<dbReference type="InterPro" id="IPR030987">
    <property type="entry name" value="AbiV"/>
</dbReference>
<organism evidence="1 2">
    <name type="scientific">Pedobacter steynii</name>
    <dbReference type="NCBI Taxonomy" id="430522"/>
    <lineage>
        <taxon>Bacteria</taxon>
        <taxon>Pseudomonadati</taxon>
        <taxon>Bacteroidota</taxon>
        <taxon>Sphingobacteriia</taxon>
        <taxon>Sphingobacteriales</taxon>
        <taxon>Sphingobacteriaceae</taxon>
        <taxon>Pedobacter</taxon>
    </lineage>
</organism>
<gene>
    <name evidence="1" type="ORF">BFS30_09550</name>
</gene>
<dbReference type="OrthoDB" id="1454114at2"/>
<dbReference type="NCBIfam" id="TIGR04498">
    <property type="entry name" value="AbiV_defense"/>
    <property type="match status" value="1"/>
</dbReference>
<dbReference type="Proteomes" id="UP000094313">
    <property type="component" value="Chromosome"/>
</dbReference>
<protein>
    <recommendedName>
        <fullName evidence="3">AbiV family abortive infection protein</fullName>
    </recommendedName>
</protein>
<dbReference type="KEGG" id="psty:BFS30_09550"/>
<proteinExistence type="predicted"/>
<name>A0A1D7QFC0_9SPHI</name>
<dbReference type="RefSeq" id="WP_069379078.1">
    <property type="nucleotide sequence ID" value="NZ_CP017141.1"/>
</dbReference>
<keyword evidence="2" id="KW-1185">Reference proteome</keyword>
<evidence type="ECO:0000313" key="1">
    <source>
        <dbReference type="EMBL" id="AOM77388.1"/>
    </source>
</evidence>
<dbReference type="EMBL" id="CP017141">
    <property type="protein sequence ID" value="AOM77388.1"/>
    <property type="molecule type" value="Genomic_DNA"/>
</dbReference>
<evidence type="ECO:0000313" key="2">
    <source>
        <dbReference type="Proteomes" id="UP000094313"/>
    </source>
</evidence>
<accession>A0A1D7QFC0</accession>
<sequence length="247" mass="28267">MEFATPLPLENQYNSVVTCAEAAEGIHVSLLNAKELLADGQILFDNARYPRAIALAVLAIEEYGKVEKIKELLLSKQKVSSAWREVRSHKSKNYPWLFPLLKQLGLNDKDALLALTAKENNSLKFLDQLKQICFYTEAIKKEDKKGCYWWLPSEITDADLARFYLSNADIIVNDDGIMWTEGALSVYIQHNYLQDGKCFTKDQVLYYQALRDGKHITEDRFTRIIENVKRMQPPTNNVSEGSDNKTL</sequence>